<dbReference type="SUPFAM" id="SSF49870">
    <property type="entry name" value="Osmotin, thaumatin-like protein"/>
    <property type="match status" value="1"/>
</dbReference>
<dbReference type="PROSITE" id="PS51367">
    <property type="entry name" value="THAUMATIN_2"/>
    <property type="match status" value="1"/>
</dbReference>
<keyword evidence="4" id="KW-1185">Reference proteome</keyword>
<protein>
    <recommendedName>
        <fullName evidence="5">Thaumatin-like protein</fullName>
    </recommendedName>
</protein>
<keyword evidence="2" id="KW-0732">Signal</keyword>
<name>A0ABN8CHE7_9STRA</name>
<reference evidence="3 4" key="1">
    <citation type="submission" date="2021-11" db="EMBL/GenBank/DDBJ databases">
        <authorList>
            <person name="Islam A."/>
            <person name="Islam S."/>
            <person name="Flora M.S."/>
            <person name="Rahman M."/>
            <person name="Ziaur R.M."/>
            <person name="Epstein J.H."/>
            <person name="Hassan M."/>
            <person name="Klassen M."/>
            <person name="Woodard K."/>
            <person name="Webb A."/>
            <person name="Webby R.J."/>
            <person name="El Zowalaty M.E."/>
        </authorList>
    </citation>
    <scope>NUCLEOTIDE SEQUENCE [LARGE SCALE GENOMIC DNA]</scope>
    <source>
        <strain evidence="3">Pf1</strain>
    </source>
</reference>
<feature type="compositionally biased region" description="Low complexity" evidence="1">
    <location>
        <begin position="194"/>
        <end position="203"/>
    </location>
</feature>
<feature type="region of interest" description="Disordered" evidence="1">
    <location>
        <begin position="187"/>
        <end position="249"/>
    </location>
</feature>
<evidence type="ECO:0008006" key="5">
    <source>
        <dbReference type="Google" id="ProtNLM"/>
    </source>
</evidence>
<dbReference type="Proteomes" id="UP001157938">
    <property type="component" value="Unassembled WGS sequence"/>
</dbReference>
<feature type="signal peptide" evidence="2">
    <location>
        <begin position="1"/>
        <end position="24"/>
    </location>
</feature>
<dbReference type="PANTHER" id="PTHR31737">
    <property type="entry name" value="PROTEIN TOS1"/>
    <property type="match status" value="1"/>
</dbReference>
<organism evidence="3 4">
    <name type="scientific">Peronospora farinosa</name>
    <dbReference type="NCBI Taxonomy" id="134698"/>
    <lineage>
        <taxon>Eukaryota</taxon>
        <taxon>Sar</taxon>
        <taxon>Stramenopiles</taxon>
        <taxon>Oomycota</taxon>
        <taxon>Peronosporomycetes</taxon>
        <taxon>Peronosporales</taxon>
        <taxon>Peronosporaceae</taxon>
        <taxon>Peronospora</taxon>
    </lineage>
</organism>
<feature type="chain" id="PRO_5045588070" description="Thaumatin-like protein" evidence="2">
    <location>
        <begin position="25"/>
        <end position="264"/>
    </location>
</feature>
<dbReference type="EMBL" id="CAKLBC010001630">
    <property type="protein sequence ID" value="CAH0492984.1"/>
    <property type="molecule type" value="Genomic_DNA"/>
</dbReference>
<gene>
    <name evidence="3" type="ORF">PFR001_LOCUS8153</name>
</gene>
<evidence type="ECO:0000256" key="1">
    <source>
        <dbReference type="SAM" id="MobiDB-lite"/>
    </source>
</evidence>
<accession>A0ABN8CHE7</accession>
<dbReference type="Gene3D" id="2.60.110.10">
    <property type="entry name" value="Thaumatin"/>
    <property type="match status" value="1"/>
</dbReference>
<dbReference type="InterPro" id="IPR001938">
    <property type="entry name" value="Thaumatin"/>
</dbReference>
<evidence type="ECO:0000313" key="3">
    <source>
        <dbReference type="EMBL" id="CAH0492984.1"/>
    </source>
</evidence>
<feature type="compositionally biased region" description="Polar residues" evidence="1">
    <location>
        <begin position="204"/>
        <end position="220"/>
    </location>
</feature>
<proteinExistence type="predicted"/>
<comment type="caution">
    <text evidence="3">The sequence shown here is derived from an EMBL/GenBank/DDBJ whole genome shotgun (WGS) entry which is preliminary data.</text>
</comment>
<evidence type="ECO:0000256" key="2">
    <source>
        <dbReference type="SAM" id="SignalP"/>
    </source>
</evidence>
<dbReference type="InterPro" id="IPR037176">
    <property type="entry name" value="Osmotin/thaumatin-like_sf"/>
</dbReference>
<dbReference type="PANTHER" id="PTHR31737:SF2">
    <property type="entry name" value="PROTEIN TOS1"/>
    <property type="match status" value="1"/>
</dbReference>
<evidence type="ECO:0000313" key="4">
    <source>
        <dbReference type="Proteomes" id="UP001157938"/>
    </source>
</evidence>
<sequence>MVRLVTLANAFAAMAASTAVLTLAGSDFTITFKNGCPVDIDLYNRLASVYTDENECIAPGGSVVKTIGKDFEGHFRNGSNDAATLLEIATKGDLHVVWFDLSVIPSHLNPGFEFCKNLDECKQNSKSGIGFNTPIQITPTSNTNGKNCRELTCLADGCEDAYTFPKDDIKTHSCPFGTNFEVTFCPSGVDGKQPQEQQQEQQETTAPVTADDQATNSPEQAESAYGPSGVVDSEATKKDDTPAPDAQNIKMVDKMKFSMFVATT</sequence>